<keyword evidence="8" id="KW-1185">Reference proteome</keyword>
<dbReference type="PANTHER" id="PTHR33317">
    <property type="entry name" value="POLYNUCLEOTIDYL TRANSFERASE, RIBONUCLEASE H-LIKE SUPERFAMILY PROTEIN"/>
    <property type="match status" value="1"/>
</dbReference>
<dbReference type="KEGG" id="tam:Theam_1651"/>
<dbReference type="NCBIfam" id="TIGR00250">
    <property type="entry name" value="RNAse_H_YqgF"/>
    <property type="match status" value="1"/>
</dbReference>
<dbReference type="EMBL" id="CP002444">
    <property type="protein sequence ID" value="ADU97607.1"/>
    <property type="molecule type" value="Genomic_DNA"/>
</dbReference>
<dbReference type="GO" id="GO:0000967">
    <property type="term" value="P:rRNA 5'-end processing"/>
    <property type="evidence" value="ECO:0007669"/>
    <property type="project" value="UniProtKB-UniRule"/>
</dbReference>
<dbReference type="CDD" id="cd16964">
    <property type="entry name" value="YqgF"/>
    <property type="match status" value="1"/>
</dbReference>
<dbReference type="SUPFAM" id="SSF53098">
    <property type="entry name" value="Ribonuclease H-like"/>
    <property type="match status" value="1"/>
</dbReference>
<dbReference type="EC" id="3.1.-.-" evidence="5"/>
<dbReference type="InterPro" id="IPR037027">
    <property type="entry name" value="YqgF/RNaseH-like_dom_sf"/>
</dbReference>
<dbReference type="InterPro" id="IPR006641">
    <property type="entry name" value="YqgF/RNaseH-like_dom"/>
</dbReference>
<evidence type="ECO:0000256" key="2">
    <source>
        <dbReference type="ARBA" id="ARBA00022517"/>
    </source>
</evidence>
<dbReference type="eggNOG" id="COG0816">
    <property type="taxonomic scope" value="Bacteria"/>
</dbReference>
<comment type="subcellular location">
    <subcellularLocation>
        <location evidence="5">Cytoplasm</location>
    </subcellularLocation>
</comment>
<dbReference type="InterPro" id="IPR012337">
    <property type="entry name" value="RNaseH-like_sf"/>
</dbReference>
<name>E8T5F3_THEA1</name>
<dbReference type="Pfam" id="PF03652">
    <property type="entry name" value="RuvX"/>
    <property type="match status" value="1"/>
</dbReference>
<comment type="function">
    <text evidence="5">Could be a nuclease involved in processing of the 5'-end of pre-16S rRNA.</text>
</comment>
<dbReference type="Proteomes" id="UP000006362">
    <property type="component" value="Chromosome"/>
</dbReference>
<dbReference type="HAMAP" id="MF_00651">
    <property type="entry name" value="Nuclease_YqgF"/>
    <property type="match status" value="1"/>
</dbReference>
<keyword evidence="1 5" id="KW-0963">Cytoplasm</keyword>
<dbReference type="GO" id="GO:0005829">
    <property type="term" value="C:cytosol"/>
    <property type="evidence" value="ECO:0007669"/>
    <property type="project" value="TreeGrafter"/>
</dbReference>
<dbReference type="SMART" id="SM00732">
    <property type="entry name" value="YqgFc"/>
    <property type="match status" value="1"/>
</dbReference>
<evidence type="ECO:0000256" key="1">
    <source>
        <dbReference type="ARBA" id="ARBA00022490"/>
    </source>
</evidence>
<evidence type="ECO:0000256" key="4">
    <source>
        <dbReference type="ARBA" id="ARBA00022801"/>
    </source>
</evidence>
<evidence type="ECO:0000256" key="5">
    <source>
        <dbReference type="HAMAP-Rule" id="MF_00651"/>
    </source>
</evidence>
<keyword evidence="2 5" id="KW-0690">Ribosome biogenesis</keyword>
<dbReference type="HOGENOM" id="CLU_098240_2_2_0"/>
<keyword evidence="4 5" id="KW-0378">Hydrolase</keyword>
<dbReference type="AlphaFoldDB" id="E8T5F3"/>
<protein>
    <recommendedName>
        <fullName evidence="5">Putative pre-16S rRNA nuclease</fullName>
        <ecNumber evidence="5">3.1.-.-</ecNumber>
    </recommendedName>
</protein>
<sequence length="134" mass="15371">MALDVGFKRIGVALSDPLKLTASPYRILYRKSNRETFEELLKIVLDKGVEEIVVGIPINAQGEKTKIGQKIEKFTAKLQSFLRERGYQIPIYTHDESFSTQEAREVARSLGKEKEELDDYAAALILKEWLELKR</sequence>
<dbReference type="InterPro" id="IPR005227">
    <property type="entry name" value="YqgF"/>
</dbReference>
<evidence type="ECO:0000256" key="3">
    <source>
        <dbReference type="ARBA" id="ARBA00022722"/>
    </source>
</evidence>
<accession>E8T5F3</accession>
<dbReference type="GO" id="GO:0016788">
    <property type="term" value="F:hydrolase activity, acting on ester bonds"/>
    <property type="evidence" value="ECO:0007669"/>
    <property type="project" value="UniProtKB-UniRule"/>
</dbReference>
<dbReference type="Gene3D" id="3.30.420.140">
    <property type="entry name" value="YqgF/RNase H-like domain"/>
    <property type="match status" value="1"/>
</dbReference>
<evidence type="ECO:0000259" key="6">
    <source>
        <dbReference type="SMART" id="SM00732"/>
    </source>
</evidence>
<organism evidence="7 8">
    <name type="scientific">Thermovibrio ammonificans (strain DSM 15698 / JCM 12110 / HB-1)</name>
    <dbReference type="NCBI Taxonomy" id="648996"/>
    <lineage>
        <taxon>Bacteria</taxon>
        <taxon>Pseudomonadati</taxon>
        <taxon>Aquificota</taxon>
        <taxon>Aquificia</taxon>
        <taxon>Desulfurobacteriales</taxon>
        <taxon>Desulfurobacteriaceae</taxon>
        <taxon>Thermovibrio</taxon>
    </lineage>
</organism>
<dbReference type="STRING" id="648996.Theam_1651"/>
<evidence type="ECO:0000313" key="7">
    <source>
        <dbReference type="EMBL" id="ADU97607.1"/>
    </source>
</evidence>
<gene>
    <name evidence="7" type="ordered locus">Theam_1651</name>
</gene>
<dbReference type="SMR" id="E8T5F3"/>
<feature type="domain" description="YqgF/RNase H-like" evidence="6">
    <location>
        <begin position="1"/>
        <end position="103"/>
    </location>
</feature>
<proteinExistence type="inferred from homology"/>
<evidence type="ECO:0000313" key="8">
    <source>
        <dbReference type="Proteomes" id="UP000006362"/>
    </source>
</evidence>
<dbReference type="GO" id="GO:0004518">
    <property type="term" value="F:nuclease activity"/>
    <property type="evidence" value="ECO:0007669"/>
    <property type="project" value="UniProtKB-KW"/>
</dbReference>
<dbReference type="PANTHER" id="PTHR33317:SF4">
    <property type="entry name" value="POLYNUCLEOTIDYL TRANSFERASE, RIBONUCLEASE H-LIKE SUPERFAMILY PROTEIN"/>
    <property type="match status" value="1"/>
</dbReference>
<comment type="similarity">
    <text evidence="5">Belongs to the YqgF HJR family.</text>
</comment>
<keyword evidence="3 5" id="KW-0540">Nuclease</keyword>
<reference evidence="7" key="1">
    <citation type="submission" date="2011-01" db="EMBL/GenBank/DDBJ databases">
        <title>Complete sequence of chromosome of Thermovibrio ammonificans HB-1.</title>
        <authorList>
            <consortium name="US DOE Joint Genome Institute"/>
            <person name="Lucas S."/>
            <person name="Copeland A."/>
            <person name="Lapidus A."/>
            <person name="Cheng J.-F."/>
            <person name="Goodwin L."/>
            <person name="Pitluck S."/>
            <person name="Davenport K."/>
            <person name="Detter J.C."/>
            <person name="Han C."/>
            <person name="Tapia R."/>
            <person name="Land M."/>
            <person name="Hauser L."/>
            <person name="Kyrpides N."/>
            <person name="Ivanova N."/>
            <person name="Ovchinnikova G."/>
            <person name="Vetriani C."/>
            <person name="Woyke T."/>
        </authorList>
    </citation>
    <scope>NUCLEOTIDE SEQUENCE [LARGE SCALE GENOMIC DNA]</scope>
    <source>
        <strain evidence="7">HB-1</strain>
    </source>
</reference>